<proteinExistence type="predicted"/>
<dbReference type="Proteomes" id="UP001642484">
    <property type="component" value="Unassembled WGS sequence"/>
</dbReference>
<keyword evidence="2" id="KW-1185">Reference proteome</keyword>
<sequence length="225" mass="25514">MASSIGEMAVIAHRFITSPQTSPQAFCNVIKLKNGAENRLLVAMASSIGEMAVIAHRFIISPQTSPQAFCNVIKLGTFCRTVVWPCLPPLMMYQYIRGKDEDMYSIDVLYYKSGSSETKAFWDGSRVRGSGHWRLMQDLETIRAFCNVIKLGTFCRTVVWPCLPPLMMYQYIRGKDEDMYSIDVLYYKSGSSETKAFWDGSRVRGSGHWRLMQDLETIRAAANSE</sequence>
<reference evidence="1 2" key="1">
    <citation type="submission" date="2024-02" db="EMBL/GenBank/DDBJ databases">
        <authorList>
            <person name="Chen Y."/>
            <person name="Shah S."/>
            <person name="Dougan E. K."/>
            <person name="Thang M."/>
            <person name="Chan C."/>
        </authorList>
    </citation>
    <scope>NUCLEOTIDE SEQUENCE [LARGE SCALE GENOMIC DNA]</scope>
</reference>
<dbReference type="EMBL" id="CAXAMN010022806">
    <property type="protein sequence ID" value="CAK9072783.1"/>
    <property type="molecule type" value="Genomic_DNA"/>
</dbReference>
<accession>A0ABP0PAX9</accession>
<gene>
    <name evidence="1" type="ORF">CCMP2556_LOCUS35817</name>
</gene>
<protein>
    <submittedName>
        <fullName evidence="1">Uncharacterized protein</fullName>
    </submittedName>
</protein>
<evidence type="ECO:0000313" key="1">
    <source>
        <dbReference type="EMBL" id="CAK9072783.1"/>
    </source>
</evidence>
<evidence type="ECO:0000313" key="2">
    <source>
        <dbReference type="Proteomes" id="UP001642484"/>
    </source>
</evidence>
<name>A0ABP0PAX9_9DINO</name>
<comment type="caution">
    <text evidence="1">The sequence shown here is derived from an EMBL/GenBank/DDBJ whole genome shotgun (WGS) entry which is preliminary data.</text>
</comment>
<organism evidence="1 2">
    <name type="scientific">Durusdinium trenchii</name>
    <dbReference type="NCBI Taxonomy" id="1381693"/>
    <lineage>
        <taxon>Eukaryota</taxon>
        <taxon>Sar</taxon>
        <taxon>Alveolata</taxon>
        <taxon>Dinophyceae</taxon>
        <taxon>Suessiales</taxon>
        <taxon>Symbiodiniaceae</taxon>
        <taxon>Durusdinium</taxon>
    </lineage>
</organism>